<feature type="chain" id="PRO_5039570211" description="Allene oxide cyclase barrel-like domain-containing protein" evidence="1">
    <location>
        <begin position="27"/>
        <end position="165"/>
    </location>
</feature>
<dbReference type="InterPro" id="IPR034871">
    <property type="entry name" value="Allene_oxi_cyc_sf"/>
</dbReference>
<dbReference type="EMBL" id="JAAGUZ010000025">
    <property type="protein sequence ID" value="NEW45058.1"/>
    <property type="molecule type" value="Genomic_DNA"/>
</dbReference>
<keyword evidence="1" id="KW-0732">Signal</keyword>
<dbReference type="PROSITE" id="PS51257">
    <property type="entry name" value="PROKAR_LIPOPROTEIN"/>
    <property type="match status" value="1"/>
</dbReference>
<dbReference type="InterPro" id="IPR041013">
    <property type="entry name" value="AOC-like"/>
</dbReference>
<evidence type="ECO:0000256" key="1">
    <source>
        <dbReference type="SAM" id="SignalP"/>
    </source>
</evidence>
<dbReference type="InterPro" id="IPR044859">
    <property type="entry name" value="Allene_oxi_cyc_Dirigent"/>
</dbReference>
<evidence type="ECO:0000313" key="4">
    <source>
        <dbReference type="Proteomes" id="UP000468928"/>
    </source>
</evidence>
<protein>
    <recommendedName>
        <fullName evidence="2">Allene oxide cyclase barrel-like domain-containing protein</fullName>
    </recommendedName>
</protein>
<comment type="caution">
    <text evidence="3">The sequence shown here is derived from an EMBL/GenBank/DDBJ whole genome shotgun (WGS) entry which is preliminary data.</text>
</comment>
<dbReference type="AlphaFoldDB" id="A0A6P1D4T6"/>
<dbReference type="Gene3D" id="2.40.480.10">
    <property type="entry name" value="Allene oxide cyclase-like"/>
    <property type="match status" value="1"/>
</dbReference>
<feature type="domain" description="Allene oxide cyclase barrel-like" evidence="2">
    <location>
        <begin position="43"/>
        <end position="159"/>
    </location>
</feature>
<sequence length="165" mass="17764">MRHTKKRVTTIALAAAGALLVGGALAGCGDEANAADEQVDIIEVTVETDQYRSLDLGQPGPNIGDRYVYSGILRENGREVGYGGGSCEFIRIVDGKTTMQCVLSADFEQGSVTMQALWVEGTSPLDMAITGGTGAYRDARGIFRFWDIATPQEHARGEITYRMPE</sequence>
<evidence type="ECO:0000313" key="3">
    <source>
        <dbReference type="EMBL" id="NEW45058.1"/>
    </source>
</evidence>
<organism evidence="3 4">
    <name type="scientific">Nocardia cyriacigeorgica</name>
    <dbReference type="NCBI Taxonomy" id="135487"/>
    <lineage>
        <taxon>Bacteria</taxon>
        <taxon>Bacillati</taxon>
        <taxon>Actinomycetota</taxon>
        <taxon>Actinomycetes</taxon>
        <taxon>Mycobacteriales</taxon>
        <taxon>Nocardiaceae</taxon>
        <taxon>Nocardia</taxon>
    </lineage>
</organism>
<dbReference type="GO" id="GO:0017000">
    <property type="term" value="P:antibiotic biosynthetic process"/>
    <property type="evidence" value="ECO:0007669"/>
    <property type="project" value="InterPro"/>
</dbReference>
<evidence type="ECO:0000259" key="2">
    <source>
        <dbReference type="Pfam" id="PF18678"/>
    </source>
</evidence>
<dbReference type="GO" id="GO:0046423">
    <property type="term" value="F:allene-oxide cyclase activity"/>
    <property type="evidence" value="ECO:0007669"/>
    <property type="project" value="InterPro"/>
</dbReference>
<dbReference type="SUPFAM" id="SSF141493">
    <property type="entry name" value="Allene oxide cyclase-like"/>
    <property type="match status" value="1"/>
</dbReference>
<dbReference type="Pfam" id="PF18678">
    <property type="entry name" value="AOC_like"/>
    <property type="match status" value="1"/>
</dbReference>
<dbReference type="Proteomes" id="UP000468928">
    <property type="component" value="Unassembled WGS sequence"/>
</dbReference>
<accession>A0A6P1D4T6</accession>
<gene>
    <name evidence="3" type="ORF">GV789_11405</name>
</gene>
<name>A0A6P1D4T6_9NOCA</name>
<dbReference type="GO" id="GO:0009695">
    <property type="term" value="P:jasmonic acid biosynthetic process"/>
    <property type="evidence" value="ECO:0007669"/>
    <property type="project" value="InterPro"/>
</dbReference>
<reference evidence="3 4" key="1">
    <citation type="submission" date="2020-01" db="EMBL/GenBank/DDBJ databases">
        <title>Genetics and antimicrobial susceptibilities of Nocardia species isolated from the soil; a comparison with species isolated from humans.</title>
        <authorList>
            <person name="Carrasco G."/>
            <person name="Monzon S."/>
            <person name="Sansegundo M."/>
            <person name="Garcia E."/>
            <person name="Garrido N."/>
            <person name="Medina M.J."/>
            <person name="Villalon P."/>
            <person name="Ramirez-Arocha A.C."/>
            <person name="Jimenez P."/>
            <person name="Cuesta I."/>
            <person name="Valdezate S."/>
        </authorList>
    </citation>
    <scope>NUCLEOTIDE SEQUENCE [LARGE SCALE GENOMIC DNA]</scope>
    <source>
        <strain evidence="3 4">CNM20110639</strain>
    </source>
</reference>
<dbReference type="RefSeq" id="WP_163828862.1">
    <property type="nucleotide sequence ID" value="NZ_JAAGUZ010000025.1"/>
</dbReference>
<feature type="signal peptide" evidence="1">
    <location>
        <begin position="1"/>
        <end position="26"/>
    </location>
</feature>
<proteinExistence type="predicted"/>